<dbReference type="EMBL" id="LKEB01000074">
    <property type="protein sequence ID" value="ROV94814.1"/>
    <property type="molecule type" value="Genomic_DNA"/>
</dbReference>
<keyword evidence="3" id="KW-1185">Reference proteome</keyword>
<evidence type="ECO:0000256" key="1">
    <source>
        <dbReference type="SAM" id="MobiDB-lite"/>
    </source>
</evidence>
<feature type="region of interest" description="Disordered" evidence="1">
    <location>
        <begin position="52"/>
        <end position="106"/>
    </location>
</feature>
<feature type="compositionally biased region" description="Basic and acidic residues" evidence="1">
    <location>
        <begin position="52"/>
        <end position="62"/>
    </location>
</feature>
<protein>
    <submittedName>
        <fullName evidence="2">Uncharacterized protein</fullName>
    </submittedName>
</protein>
<dbReference type="OrthoDB" id="5239190at2759"/>
<name>A0A423VV03_9PEZI</name>
<dbReference type="Proteomes" id="UP000285146">
    <property type="component" value="Unassembled WGS sequence"/>
</dbReference>
<dbReference type="AlphaFoldDB" id="A0A423VV03"/>
<accession>A0A423VV03</accession>
<feature type="compositionally biased region" description="Basic and acidic residues" evidence="1">
    <location>
        <begin position="87"/>
        <end position="106"/>
    </location>
</feature>
<gene>
    <name evidence="2" type="ORF">VPNG_09301</name>
</gene>
<comment type="caution">
    <text evidence="2">The sequence shown here is derived from an EMBL/GenBank/DDBJ whole genome shotgun (WGS) entry which is preliminary data.</text>
</comment>
<dbReference type="InParanoid" id="A0A423VV03"/>
<proteinExistence type="predicted"/>
<feature type="compositionally biased region" description="Basic residues" evidence="1">
    <location>
        <begin position="72"/>
        <end position="86"/>
    </location>
</feature>
<sequence length="106" mass="12597">MTLDINHHCPACGKKGNQRCVKLRHIFECDTHKGRFHSKYNECVACVEARVRNEKAKRRSEDSQTAQSEKNRPRKTEKKSKMKRPHERTMKQMRQEKREDRESSTA</sequence>
<evidence type="ECO:0000313" key="2">
    <source>
        <dbReference type="EMBL" id="ROV94814.1"/>
    </source>
</evidence>
<organism evidence="2 3">
    <name type="scientific">Cytospora leucostoma</name>
    <dbReference type="NCBI Taxonomy" id="1230097"/>
    <lineage>
        <taxon>Eukaryota</taxon>
        <taxon>Fungi</taxon>
        <taxon>Dikarya</taxon>
        <taxon>Ascomycota</taxon>
        <taxon>Pezizomycotina</taxon>
        <taxon>Sordariomycetes</taxon>
        <taxon>Sordariomycetidae</taxon>
        <taxon>Diaporthales</taxon>
        <taxon>Cytosporaceae</taxon>
        <taxon>Cytospora</taxon>
    </lineage>
</organism>
<reference evidence="2 3" key="1">
    <citation type="submission" date="2015-09" db="EMBL/GenBank/DDBJ databases">
        <title>Host preference determinants of Valsa canker pathogens revealed by comparative genomics.</title>
        <authorList>
            <person name="Yin Z."/>
            <person name="Huang L."/>
        </authorList>
    </citation>
    <scope>NUCLEOTIDE SEQUENCE [LARGE SCALE GENOMIC DNA]</scope>
    <source>
        <strain evidence="2 3">SXYLt</strain>
    </source>
</reference>
<evidence type="ECO:0000313" key="3">
    <source>
        <dbReference type="Proteomes" id="UP000285146"/>
    </source>
</evidence>